<dbReference type="Proteomes" id="UP000199452">
    <property type="component" value="Unassembled WGS sequence"/>
</dbReference>
<protein>
    <submittedName>
        <fullName evidence="1">Uncharacterized protein</fullName>
    </submittedName>
</protein>
<gene>
    <name evidence="1" type="ORF">SAMN05216323_102515</name>
</gene>
<keyword evidence="2" id="KW-1185">Reference proteome</keyword>
<organism evidence="1 2">
    <name type="scientific">Williamwhitmania taraxaci</name>
    <dbReference type="NCBI Taxonomy" id="1640674"/>
    <lineage>
        <taxon>Bacteria</taxon>
        <taxon>Pseudomonadati</taxon>
        <taxon>Bacteroidota</taxon>
        <taxon>Bacteroidia</taxon>
        <taxon>Bacteroidales</taxon>
        <taxon>Williamwhitmaniaceae</taxon>
        <taxon>Williamwhitmania</taxon>
    </lineage>
</organism>
<dbReference type="AlphaFoldDB" id="A0A1G6KHU7"/>
<name>A0A1G6KHU7_9BACT</name>
<accession>A0A1G6KHU7</accession>
<dbReference type="STRING" id="1640674.SAMN05216323_102515"/>
<evidence type="ECO:0000313" key="1">
    <source>
        <dbReference type="EMBL" id="SDC30649.1"/>
    </source>
</evidence>
<proteinExistence type="predicted"/>
<dbReference type="EMBL" id="FMYP01000025">
    <property type="protein sequence ID" value="SDC30649.1"/>
    <property type="molecule type" value="Genomic_DNA"/>
</dbReference>
<reference evidence="1 2" key="1">
    <citation type="submission" date="2016-09" db="EMBL/GenBank/DDBJ databases">
        <authorList>
            <person name="Capua I."/>
            <person name="De Benedictis P."/>
            <person name="Joannis T."/>
            <person name="Lombin L.H."/>
            <person name="Cattoli G."/>
        </authorList>
    </citation>
    <scope>NUCLEOTIDE SEQUENCE [LARGE SCALE GENOMIC DNA]</scope>
    <source>
        <strain evidence="1 2">A7P-90m</strain>
    </source>
</reference>
<sequence>MQSIVYAIRGDNCQIFNFILTLANSFLLLKSLDGDRLEFFLSYDFE</sequence>
<evidence type="ECO:0000313" key="2">
    <source>
        <dbReference type="Proteomes" id="UP000199452"/>
    </source>
</evidence>